<reference evidence="2" key="1">
    <citation type="submission" date="2016-06" db="EMBL/GenBank/DDBJ databases">
        <title>Four novel species of enterococci isolated from chicken manure.</title>
        <authorList>
            <person name="Van Tyne D."/>
        </authorList>
    </citation>
    <scope>NUCLEOTIDE SEQUENCE [LARGE SCALE GENOMIC DNA]</scope>
    <source>
        <strain evidence="2">JM9A</strain>
    </source>
</reference>
<organism evidence="1 2">
    <name type="scientific">Enterococcus diestrammenae</name>
    <dbReference type="NCBI Taxonomy" id="1155073"/>
    <lineage>
        <taxon>Bacteria</taxon>
        <taxon>Bacillati</taxon>
        <taxon>Bacillota</taxon>
        <taxon>Bacilli</taxon>
        <taxon>Lactobacillales</taxon>
        <taxon>Enterococcaceae</taxon>
        <taxon>Enterococcus</taxon>
    </lineage>
</organism>
<dbReference type="Proteomes" id="UP001429357">
    <property type="component" value="Unassembled WGS sequence"/>
</dbReference>
<gene>
    <name evidence="1" type="ORF">BAU18_002349</name>
</gene>
<keyword evidence="2" id="KW-1185">Reference proteome</keyword>
<proteinExistence type="predicted"/>
<comment type="caution">
    <text evidence="1">The sequence shown here is derived from an EMBL/GenBank/DDBJ whole genome shotgun (WGS) entry which is preliminary data.</text>
</comment>
<protein>
    <submittedName>
        <fullName evidence="1">Uncharacterized protein</fullName>
    </submittedName>
</protein>
<dbReference type="EMBL" id="MAEI02000001">
    <property type="protein sequence ID" value="MEO1782734.1"/>
    <property type="molecule type" value="Genomic_DNA"/>
</dbReference>
<name>A0ABV0F628_9ENTE</name>
<evidence type="ECO:0000313" key="2">
    <source>
        <dbReference type="Proteomes" id="UP001429357"/>
    </source>
</evidence>
<sequence length="46" mass="5355">MNKNRIYIDTDCKTIDVELHDYGEIVLIVKNGKVVLYEVKTTNKID</sequence>
<accession>A0ABV0F628</accession>
<evidence type="ECO:0000313" key="1">
    <source>
        <dbReference type="EMBL" id="MEO1782734.1"/>
    </source>
</evidence>
<reference evidence="1 2" key="2">
    <citation type="submission" date="2024-02" db="EMBL/GenBank/DDBJ databases">
        <title>The Genome Sequence of Enterococcus diestrammenae JM9A.</title>
        <authorList>
            <person name="Earl A."/>
            <person name="Manson A."/>
            <person name="Gilmore M."/>
            <person name="Sanders J."/>
            <person name="Shea T."/>
            <person name="Howe W."/>
            <person name="Livny J."/>
            <person name="Cuomo C."/>
            <person name="Neafsey D."/>
            <person name="Birren B."/>
        </authorList>
    </citation>
    <scope>NUCLEOTIDE SEQUENCE [LARGE SCALE GENOMIC DNA]</scope>
    <source>
        <strain evidence="1 2">JM9A</strain>
    </source>
</reference>